<feature type="non-terminal residue" evidence="1">
    <location>
        <position position="55"/>
    </location>
</feature>
<reference evidence="1" key="1">
    <citation type="journal article" date="2020" name="Fungal Divers.">
        <title>Resolving the Mortierellaceae phylogeny through synthesis of multi-gene phylogenetics and phylogenomics.</title>
        <authorList>
            <person name="Vandepol N."/>
            <person name="Liber J."/>
            <person name="Desiro A."/>
            <person name="Na H."/>
            <person name="Kennedy M."/>
            <person name="Barry K."/>
            <person name="Grigoriev I.V."/>
            <person name="Miller A.N."/>
            <person name="O'Donnell K."/>
            <person name="Stajich J.E."/>
            <person name="Bonito G."/>
        </authorList>
    </citation>
    <scope>NUCLEOTIDE SEQUENCE</scope>
    <source>
        <strain evidence="1">NRRL 28262</strain>
    </source>
</reference>
<keyword evidence="2" id="KW-1185">Reference proteome</keyword>
<sequence>MYLKELDTKSYTTPLSKSGAKAFRECRVPVLFCINASGTSLTMAMPCLAPVQVKA</sequence>
<protein>
    <submittedName>
        <fullName evidence="1">Uncharacterized protein</fullName>
    </submittedName>
</protein>
<name>A0AAD4H1E3_9FUNG</name>
<evidence type="ECO:0000313" key="2">
    <source>
        <dbReference type="Proteomes" id="UP001194580"/>
    </source>
</evidence>
<dbReference type="Proteomes" id="UP001194580">
    <property type="component" value="Unassembled WGS sequence"/>
</dbReference>
<evidence type="ECO:0000313" key="1">
    <source>
        <dbReference type="EMBL" id="KAG0248034.1"/>
    </source>
</evidence>
<comment type="caution">
    <text evidence="1">The sequence shown here is derived from an EMBL/GenBank/DDBJ whole genome shotgun (WGS) entry which is preliminary data.</text>
</comment>
<proteinExistence type="predicted"/>
<accession>A0AAD4H1E3</accession>
<organism evidence="1 2">
    <name type="scientific">Linnemannia exigua</name>
    <dbReference type="NCBI Taxonomy" id="604196"/>
    <lineage>
        <taxon>Eukaryota</taxon>
        <taxon>Fungi</taxon>
        <taxon>Fungi incertae sedis</taxon>
        <taxon>Mucoromycota</taxon>
        <taxon>Mortierellomycotina</taxon>
        <taxon>Mortierellomycetes</taxon>
        <taxon>Mortierellales</taxon>
        <taxon>Mortierellaceae</taxon>
        <taxon>Linnemannia</taxon>
    </lineage>
</organism>
<dbReference type="EMBL" id="JAAAIL010004257">
    <property type="protein sequence ID" value="KAG0248034.1"/>
    <property type="molecule type" value="Genomic_DNA"/>
</dbReference>
<gene>
    <name evidence="1" type="ORF">BGZ95_008247</name>
</gene>
<dbReference type="AlphaFoldDB" id="A0AAD4H1E3"/>